<feature type="compositionally biased region" description="Basic and acidic residues" evidence="1">
    <location>
        <begin position="428"/>
        <end position="443"/>
    </location>
</feature>
<feature type="compositionally biased region" description="Low complexity" evidence="1">
    <location>
        <begin position="386"/>
        <end position="395"/>
    </location>
</feature>
<dbReference type="InterPro" id="IPR036397">
    <property type="entry name" value="RNaseH_sf"/>
</dbReference>
<dbReference type="PANTHER" id="PTHR28072:SF1">
    <property type="entry name" value="CRUCIFORM CUTTING ENDONUCLEASE 1, MITOCHONDRIAL-RELATED"/>
    <property type="match status" value="1"/>
</dbReference>
<dbReference type="PROSITE" id="PS50800">
    <property type="entry name" value="SAP"/>
    <property type="match status" value="1"/>
</dbReference>
<sequence length="508" mass="56035">MRFPLNRSLYPYQLRSTHSTMAPGKTISSLLASSAPTVKGLQTLLQQIGCATSGRKDALHNRISQAVTSAPTMDPRKETKILSIDMGIKNLAYCIAKVTPSSEGEGQTRQPTATTMDILAWQRLDLTEEAWKHSNIADLPTSQTPDSAPTENATDQEDLFSPKNLSSTAFSLVRQLLKHDPDVILIERQRWRSASSSAIQQWTVRVNSLEAMLWATFTAIREMSSSTSSSSDTAAREGGKFTVYSVDPKRVGNYWLDSMMLDSSATESASPPKKKRTTKSDGRDSETSSPPSSTEIPLEKENTQIDSSTKKSVPRSKAEKKAKIHILRTWLGADIPSTIASPPPSSLEQSQHQQYHETYQTPLLLLPRPHIFFRFKGRTNTPPNPFSSSSSSSTTYDDDDPVLARDALLRSVTPSSTPTTPRPRKKRGEKDVSAEKQKRVVDKTEKKIDDITDCFLQAAAFVAWDQSLAGLRRRVEMGGFGSMEAGEKKKNGGKEGTKRGKKDGLSVR</sequence>
<evidence type="ECO:0000313" key="3">
    <source>
        <dbReference type="EMBL" id="CAI6338255.1"/>
    </source>
</evidence>
<dbReference type="Proteomes" id="UP001152607">
    <property type="component" value="Unassembled WGS sequence"/>
</dbReference>
<dbReference type="GO" id="GO:0070336">
    <property type="term" value="F:flap-structured DNA binding"/>
    <property type="evidence" value="ECO:0007669"/>
    <property type="project" value="TreeGrafter"/>
</dbReference>
<reference evidence="3" key="1">
    <citation type="submission" date="2023-01" db="EMBL/GenBank/DDBJ databases">
        <authorList>
            <person name="Van Ghelder C."/>
            <person name="Rancurel C."/>
        </authorList>
    </citation>
    <scope>NUCLEOTIDE SEQUENCE</scope>
    <source>
        <strain evidence="3">CNCM I-4278</strain>
    </source>
</reference>
<dbReference type="InterPro" id="IPR015242">
    <property type="entry name" value="Ydc2_cat"/>
</dbReference>
<dbReference type="EMBL" id="CAOQHR010000008">
    <property type="protein sequence ID" value="CAI6338255.1"/>
    <property type="molecule type" value="Genomic_DNA"/>
</dbReference>
<dbReference type="OrthoDB" id="5552842at2759"/>
<dbReference type="AlphaFoldDB" id="A0A9W4XRR8"/>
<organism evidence="3 4">
    <name type="scientific">Periconia digitata</name>
    <dbReference type="NCBI Taxonomy" id="1303443"/>
    <lineage>
        <taxon>Eukaryota</taxon>
        <taxon>Fungi</taxon>
        <taxon>Dikarya</taxon>
        <taxon>Ascomycota</taxon>
        <taxon>Pezizomycotina</taxon>
        <taxon>Dothideomycetes</taxon>
        <taxon>Pleosporomycetidae</taxon>
        <taxon>Pleosporales</taxon>
        <taxon>Massarineae</taxon>
        <taxon>Periconiaceae</taxon>
        <taxon>Periconia</taxon>
    </lineage>
</organism>
<feature type="region of interest" description="Disordered" evidence="1">
    <location>
        <begin position="477"/>
        <end position="508"/>
    </location>
</feature>
<evidence type="ECO:0000259" key="2">
    <source>
        <dbReference type="PROSITE" id="PS50800"/>
    </source>
</evidence>
<dbReference type="SUPFAM" id="SSF53098">
    <property type="entry name" value="Ribonuclease H-like"/>
    <property type="match status" value="1"/>
</dbReference>
<keyword evidence="4" id="KW-1185">Reference proteome</keyword>
<dbReference type="GO" id="GO:0000403">
    <property type="term" value="F:Y-form DNA binding"/>
    <property type="evidence" value="ECO:0007669"/>
    <property type="project" value="TreeGrafter"/>
</dbReference>
<feature type="compositionally biased region" description="Low complexity" evidence="1">
    <location>
        <begin position="410"/>
        <end position="419"/>
    </location>
</feature>
<dbReference type="Gene3D" id="3.30.420.10">
    <property type="entry name" value="Ribonuclease H-like superfamily/Ribonuclease H"/>
    <property type="match status" value="1"/>
</dbReference>
<dbReference type="InterPro" id="IPR039197">
    <property type="entry name" value="Mrs1/Cce1"/>
</dbReference>
<feature type="compositionally biased region" description="Basic and acidic residues" evidence="1">
    <location>
        <begin position="485"/>
        <end position="508"/>
    </location>
</feature>
<accession>A0A9W4XRR8</accession>
<dbReference type="PANTHER" id="PTHR28072">
    <property type="entry name" value="CRUCIFORM CUTTING ENDONUCLEASE 1, MITOCHONDRIAL-RELATED"/>
    <property type="match status" value="1"/>
</dbReference>
<gene>
    <name evidence="3" type="ORF">PDIGIT_LOCUS11382</name>
</gene>
<feature type="compositionally biased region" description="Polar residues" evidence="1">
    <location>
        <begin position="347"/>
        <end position="356"/>
    </location>
</feature>
<proteinExistence type="predicted"/>
<feature type="region of interest" description="Disordered" evidence="1">
    <location>
        <begin position="375"/>
        <end position="443"/>
    </location>
</feature>
<dbReference type="GO" id="GO:0005739">
    <property type="term" value="C:mitochondrion"/>
    <property type="evidence" value="ECO:0007669"/>
    <property type="project" value="TreeGrafter"/>
</dbReference>
<comment type="caution">
    <text evidence="3">The sequence shown here is derived from an EMBL/GenBank/DDBJ whole genome shotgun (WGS) entry which is preliminary data.</text>
</comment>
<dbReference type="InterPro" id="IPR003034">
    <property type="entry name" value="SAP_dom"/>
</dbReference>
<dbReference type="GO" id="GO:0004520">
    <property type="term" value="F:DNA endonuclease activity"/>
    <property type="evidence" value="ECO:0007669"/>
    <property type="project" value="TreeGrafter"/>
</dbReference>
<feature type="compositionally biased region" description="Polar residues" evidence="1">
    <location>
        <begin position="140"/>
        <end position="153"/>
    </location>
</feature>
<evidence type="ECO:0000256" key="1">
    <source>
        <dbReference type="SAM" id="MobiDB-lite"/>
    </source>
</evidence>
<dbReference type="Pfam" id="PF09159">
    <property type="entry name" value="Ydc2-catalyt"/>
    <property type="match status" value="1"/>
</dbReference>
<protein>
    <recommendedName>
        <fullName evidence="2">SAP domain-containing protein</fullName>
    </recommendedName>
</protein>
<feature type="region of interest" description="Disordered" evidence="1">
    <location>
        <begin position="263"/>
        <end position="320"/>
    </location>
</feature>
<feature type="region of interest" description="Disordered" evidence="1">
    <location>
        <begin position="138"/>
        <end position="159"/>
    </location>
</feature>
<dbReference type="GO" id="GO:0000402">
    <property type="term" value="F:crossed form four-way junction DNA binding"/>
    <property type="evidence" value="ECO:0007669"/>
    <property type="project" value="TreeGrafter"/>
</dbReference>
<evidence type="ECO:0000313" key="4">
    <source>
        <dbReference type="Proteomes" id="UP001152607"/>
    </source>
</evidence>
<dbReference type="InterPro" id="IPR012337">
    <property type="entry name" value="RNaseH-like_sf"/>
</dbReference>
<feature type="domain" description="SAP" evidence="2">
    <location>
        <begin position="33"/>
        <end position="67"/>
    </location>
</feature>
<name>A0A9W4XRR8_9PLEO</name>
<feature type="region of interest" description="Disordered" evidence="1">
    <location>
        <begin position="335"/>
        <end position="356"/>
    </location>
</feature>